<dbReference type="AlphaFoldDB" id="A0A4S8PI60"/>
<reference evidence="2 3" key="1">
    <citation type="journal article" date="2018" name="Int. J. Syst. Evol. Microbiol.">
        <title>Glycomyces paridis sp. nov., isolated from the medicinal plant Paris polyphylla.</title>
        <authorList>
            <person name="Fang X.M."/>
            <person name="Bai J.L."/>
            <person name="Su J."/>
            <person name="Zhao L.L."/>
            <person name="Liu H.Y."/>
            <person name="Ma B.P."/>
            <person name="Zhang Y.Q."/>
            <person name="Yu L.Y."/>
        </authorList>
    </citation>
    <scope>NUCLEOTIDE SEQUENCE [LARGE SCALE GENOMIC DNA]</scope>
    <source>
        <strain evidence="2 3">CPCC 204357</strain>
    </source>
</reference>
<dbReference type="GO" id="GO:0008999">
    <property type="term" value="F:protein-N-terminal-alanine acetyltransferase activity"/>
    <property type="evidence" value="ECO:0007669"/>
    <property type="project" value="TreeGrafter"/>
</dbReference>
<dbReference type="EMBL" id="STGX01000004">
    <property type="protein sequence ID" value="THV30283.1"/>
    <property type="molecule type" value="Genomic_DNA"/>
</dbReference>
<organism evidence="2 3">
    <name type="scientific">Glycomyces paridis</name>
    <dbReference type="NCBI Taxonomy" id="2126555"/>
    <lineage>
        <taxon>Bacteria</taxon>
        <taxon>Bacillati</taxon>
        <taxon>Actinomycetota</taxon>
        <taxon>Actinomycetes</taxon>
        <taxon>Glycomycetales</taxon>
        <taxon>Glycomycetaceae</taxon>
        <taxon>Glycomyces</taxon>
    </lineage>
</organism>
<feature type="domain" description="N-acetyltransferase" evidence="1">
    <location>
        <begin position="26"/>
        <end position="169"/>
    </location>
</feature>
<proteinExistence type="predicted"/>
<evidence type="ECO:0000313" key="3">
    <source>
        <dbReference type="Proteomes" id="UP000305792"/>
    </source>
</evidence>
<dbReference type="SUPFAM" id="SSF55729">
    <property type="entry name" value="Acyl-CoA N-acyltransferases (Nat)"/>
    <property type="match status" value="1"/>
</dbReference>
<keyword evidence="3" id="KW-1185">Reference proteome</keyword>
<name>A0A4S8PI60_9ACTN</name>
<dbReference type="Proteomes" id="UP000305792">
    <property type="component" value="Unassembled WGS sequence"/>
</dbReference>
<dbReference type="Gene3D" id="3.40.630.30">
    <property type="match status" value="1"/>
</dbReference>
<gene>
    <name evidence="2" type="ORF">E9998_07940</name>
</gene>
<dbReference type="PANTHER" id="PTHR43441:SF6">
    <property type="entry name" value="N-ACETYLTRANSFERASE DOMAIN-CONTAINING PROTEIN"/>
    <property type="match status" value="1"/>
</dbReference>
<keyword evidence="2" id="KW-0808">Transferase</keyword>
<evidence type="ECO:0000313" key="2">
    <source>
        <dbReference type="EMBL" id="THV30283.1"/>
    </source>
</evidence>
<comment type="caution">
    <text evidence="2">The sequence shown here is derived from an EMBL/GenBank/DDBJ whole genome shotgun (WGS) entry which is preliminary data.</text>
</comment>
<dbReference type="InterPro" id="IPR051908">
    <property type="entry name" value="Ribosomal_N-acetyltransferase"/>
</dbReference>
<dbReference type="Pfam" id="PF13302">
    <property type="entry name" value="Acetyltransf_3"/>
    <property type="match status" value="1"/>
</dbReference>
<accession>A0A4S8PI60</accession>
<evidence type="ECO:0000259" key="1">
    <source>
        <dbReference type="PROSITE" id="PS51186"/>
    </source>
</evidence>
<sequence length="169" mass="17654">MAAVTTPPDVADLRTERLVLRAWTAAEAAAVTEGSRLGDWAEDFPAEGEQAIAPLIAAKPEWLGPFGHRLMVERGSGLVVGALGLFWPPSGGEVELGYGVAVSRRGLGYAPEAVRALTAHAYTAPEVDLVFAHVEPTNPASIRVLEKAGFAPVGPGSEEGTIRYDAPGV</sequence>
<dbReference type="PROSITE" id="PS51186">
    <property type="entry name" value="GNAT"/>
    <property type="match status" value="1"/>
</dbReference>
<dbReference type="PANTHER" id="PTHR43441">
    <property type="entry name" value="RIBOSOMAL-PROTEIN-SERINE ACETYLTRANSFERASE"/>
    <property type="match status" value="1"/>
</dbReference>
<dbReference type="GO" id="GO:0005737">
    <property type="term" value="C:cytoplasm"/>
    <property type="evidence" value="ECO:0007669"/>
    <property type="project" value="TreeGrafter"/>
</dbReference>
<dbReference type="OrthoDB" id="4543915at2"/>
<dbReference type="GO" id="GO:1990189">
    <property type="term" value="F:protein N-terminal-serine acetyltransferase activity"/>
    <property type="evidence" value="ECO:0007669"/>
    <property type="project" value="TreeGrafter"/>
</dbReference>
<protein>
    <submittedName>
        <fullName evidence="2">GNAT family N-acetyltransferase</fullName>
    </submittedName>
</protein>
<dbReference type="InterPro" id="IPR016181">
    <property type="entry name" value="Acyl_CoA_acyltransferase"/>
</dbReference>
<dbReference type="InterPro" id="IPR000182">
    <property type="entry name" value="GNAT_dom"/>
</dbReference>